<name>J9FUC6_9ZZZZ</name>
<dbReference type="EMBL" id="AMCI01004208">
    <property type="protein sequence ID" value="EJW98551.1"/>
    <property type="molecule type" value="Genomic_DNA"/>
</dbReference>
<reference evidence="1" key="1">
    <citation type="journal article" date="2012" name="PLoS ONE">
        <title>Gene sets for utilization of primary and secondary nutrition supplies in the distal gut of endangered iberian lynx.</title>
        <authorList>
            <person name="Alcaide M."/>
            <person name="Messina E."/>
            <person name="Richter M."/>
            <person name="Bargiela R."/>
            <person name="Peplies J."/>
            <person name="Huws S.A."/>
            <person name="Newbold C.J."/>
            <person name="Golyshin P.N."/>
            <person name="Simon M.A."/>
            <person name="Lopez G."/>
            <person name="Yakimov M.M."/>
            <person name="Ferrer M."/>
        </authorList>
    </citation>
    <scope>NUCLEOTIDE SEQUENCE</scope>
</reference>
<organism evidence="1">
    <name type="scientific">gut metagenome</name>
    <dbReference type="NCBI Taxonomy" id="749906"/>
    <lineage>
        <taxon>unclassified sequences</taxon>
        <taxon>metagenomes</taxon>
        <taxon>organismal metagenomes</taxon>
    </lineage>
</organism>
<sequence>MIIAYHSLLSRSIEISGERVPGLRAMLRQRCFLFQPVKFPTPGPGQMPGPEDNAAFPLKQAPAFEIAGLPDSANQSVHGTLPLSRNSDDTLPFPRTIPFAPTTKTPPYIGYPVQSVSHTVWHHPSLPSHLPIPWLLPVTHGY</sequence>
<proteinExistence type="predicted"/>
<comment type="caution">
    <text evidence="1">The sequence shown here is derived from an EMBL/GenBank/DDBJ whole genome shotgun (WGS) entry which is preliminary data.</text>
</comment>
<protein>
    <submittedName>
        <fullName evidence="1">Uncharacterized protein</fullName>
    </submittedName>
</protein>
<gene>
    <name evidence="1" type="ORF">EVA_13343</name>
</gene>
<dbReference type="AlphaFoldDB" id="J9FUC6"/>
<accession>J9FUC6</accession>
<evidence type="ECO:0000313" key="1">
    <source>
        <dbReference type="EMBL" id="EJW98551.1"/>
    </source>
</evidence>